<accession>A0A852W3Z1</accession>
<name>A0A852W3Z1_PSEA5</name>
<reference evidence="3 4" key="1">
    <citation type="submission" date="2020-07" db="EMBL/GenBank/DDBJ databases">
        <title>Sequencing the genomes of 1000 actinobacteria strains.</title>
        <authorList>
            <person name="Klenk H.-P."/>
        </authorList>
    </citation>
    <scope>NUCLEOTIDE SEQUENCE [LARGE SCALE GENOMIC DNA]</scope>
    <source>
        <strain evidence="3 4">DSM 44749</strain>
    </source>
</reference>
<dbReference type="EMBL" id="JACCCZ010000001">
    <property type="protein sequence ID" value="NYG03489.1"/>
    <property type="molecule type" value="Genomic_DNA"/>
</dbReference>
<dbReference type="Pfam" id="PF08530">
    <property type="entry name" value="PepX_C"/>
    <property type="match status" value="1"/>
</dbReference>
<dbReference type="NCBIfam" id="TIGR00976">
    <property type="entry name" value="CocE_NonD"/>
    <property type="match status" value="1"/>
</dbReference>
<proteinExistence type="predicted"/>
<dbReference type="InterPro" id="IPR005674">
    <property type="entry name" value="CocE/Ser_esterase"/>
</dbReference>
<dbReference type="InterPro" id="IPR029058">
    <property type="entry name" value="AB_hydrolase_fold"/>
</dbReference>
<dbReference type="InterPro" id="IPR000383">
    <property type="entry name" value="Xaa-Pro-like_dom"/>
</dbReference>
<protein>
    <recommendedName>
        <fullName evidence="2">Xaa-Pro dipeptidyl-peptidase C-terminal domain-containing protein</fullName>
    </recommendedName>
</protein>
<dbReference type="Proteomes" id="UP000549695">
    <property type="component" value="Unassembled WGS sequence"/>
</dbReference>
<dbReference type="Pfam" id="PF02129">
    <property type="entry name" value="Peptidase_S15"/>
    <property type="match status" value="1"/>
</dbReference>
<feature type="domain" description="Xaa-Pro dipeptidyl-peptidase C-terminal" evidence="2">
    <location>
        <begin position="306"/>
        <end position="540"/>
    </location>
</feature>
<sequence length="545" mass="59611">MAALTERLVDRRLGFGADEPYVRERDLRVPLSDGVVLLADLYRAPGPLRPRPTVLMRTPYGRDGLGSIIGSLLARRGFQVLVQSTRGTFGSGGQFRPFLHESSDGLDTLAWVRGQTWCDGRVSMVGPSYVGHTQWAIAPYADPGLCSMNADITASEFTSTFYPGGAPGLLNLATWVNQIGRQERIGAVTGFLATPVFSRRKRRAVTSQPLQAADVALTGAPVVFWRDFVEHAEQPREFWAPAEHDGFDAAAMPPVCMVTGWWDLFLDRQLVDFTALQRGGATARITIGPWTHGDRGSLSTIAHEMVHWLGVHLHDGEHDERAPVRVYVQHADRWTDLPCWPPPEARPTEWYLDADGGLGPDRPAGTPPPSRFVYDPADPTPTVGGPMLQPPSKQLDNRGVEARDDVRVWTGPPLESDLDLLGPVSAVVYVRTGTGIGDVFVRLCDVGPDGTSMNITDAMHRLVPDREATAPDGTTVVRMTLSPTGYRVRAGHRLRVQVAGAAFPRFARNPGTGERTATAVDGERISYELLHDSEHPSHVVLPHHP</sequence>
<keyword evidence="4" id="KW-1185">Reference proteome</keyword>
<dbReference type="InterPro" id="IPR008979">
    <property type="entry name" value="Galactose-bd-like_sf"/>
</dbReference>
<gene>
    <name evidence="3" type="ORF">HDA37_003774</name>
</gene>
<evidence type="ECO:0000313" key="4">
    <source>
        <dbReference type="Proteomes" id="UP000549695"/>
    </source>
</evidence>
<dbReference type="SUPFAM" id="SSF53474">
    <property type="entry name" value="alpha/beta-Hydrolases"/>
    <property type="match status" value="1"/>
</dbReference>
<dbReference type="InterPro" id="IPR013736">
    <property type="entry name" value="Xaa-Pro_dipept_C"/>
</dbReference>
<dbReference type="GeneID" id="98053478"/>
<dbReference type="GO" id="GO:0008239">
    <property type="term" value="F:dipeptidyl-peptidase activity"/>
    <property type="evidence" value="ECO:0007669"/>
    <property type="project" value="InterPro"/>
</dbReference>
<evidence type="ECO:0000259" key="2">
    <source>
        <dbReference type="SMART" id="SM00939"/>
    </source>
</evidence>
<evidence type="ECO:0000313" key="3">
    <source>
        <dbReference type="EMBL" id="NYG03489.1"/>
    </source>
</evidence>
<dbReference type="Gene3D" id="3.40.50.1820">
    <property type="entry name" value="alpha/beta hydrolase"/>
    <property type="match status" value="1"/>
</dbReference>
<dbReference type="Gene3D" id="1.10.3020.10">
    <property type="entry name" value="alpha-amino acid ester hydrolase ( Helical cap domain)"/>
    <property type="match status" value="1"/>
</dbReference>
<dbReference type="RefSeq" id="WP_161151853.1">
    <property type="nucleotide sequence ID" value="NZ_BAAAJZ010000003.1"/>
</dbReference>
<dbReference type="Gene3D" id="2.60.120.260">
    <property type="entry name" value="Galactose-binding domain-like"/>
    <property type="match status" value="1"/>
</dbReference>
<evidence type="ECO:0000256" key="1">
    <source>
        <dbReference type="ARBA" id="ARBA00022801"/>
    </source>
</evidence>
<comment type="caution">
    <text evidence="3">The sequence shown here is derived from an EMBL/GenBank/DDBJ whole genome shotgun (WGS) entry which is preliminary data.</text>
</comment>
<keyword evidence="1" id="KW-0378">Hydrolase</keyword>
<dbReference type="SMART" id="SM00939">
    <property type="entry name" value="PepX_C"/>
    <property type="match status" value="1"/>
</dbReference>
<organism evidence="3 4">
    <name type="scientific">Pseudonocardia alni</name>
    <name type="common">Amycolata alni</name>
    <dbReference type="NCBI Taxonomy" id="33907"/>
    <lineage>
        <taxon>Bacteria</taxon>
        <taxon>Bacillati</taxon>
        <taxon>Actinomycetota</taxon>
        <taxon>Actinomycetes</taxon>
        <taxon>Pseudonocardiales</taxon>
        <taxon>Pseudonocardiaceae</taxon>
        <taxon>Pseudonocardia</taxon>
    </lineage>
</organism>
<dbReference type="SUPFAM" id="SSF49785">
    <property type="entry name" value="Galactose-binding domain-like"/>
    <property type="match status" value="1"/>
</dbReference>
<dbReference type="AlphaFoldDB" id="A0A852W3Z1"/>